<evidence type="ECO:0000256" key="3">
    <source>
        <dbReference type="ARBA" id="ARBA00022694"/>
    </source>
</evidence>
<proteinExistence type="inferred from homology"/>
<evidence type="ECO:0000256" key="1">
    <source>
        <dbReference type="ARBA" id="ARBA00022630"/>
    </source>
</evidence>
<dbReference type="EMBL" id="CP001734">
    <property type="protein sequence ID" value="ACV67780.1"/>
    <property type="molecule type" value="Genomic_DNA"/>
</dbReference>
<dbReference type="GO" id="GO:0003723">
    <property type="term" value="F:RNA binding"/>
    <property type="evidence" value="ECO:0007669"/>
    <property type="project" value="TreeGrafter"/>
</dbReference>
<accession>C8X0F5</accession>
<comment type="similarity">
    <text evidence="5">Belongs to the dus family.</text>
</comment>
<dbReference type="CDD" id="cd02801">
    <property type="entry name" value="DUS_like_FMN"/>
    <property type="match status" value="1"/>
</dbReference>
<dbReference type="SUPFAM" id="SSF51395">
    <property type="entry name" value="FMN-linked oxidoreductases"/>
    <property type="match status" value="1"/>
</dbReference>
<protein>
    <recommendedName>
        <fullName evidence="5">tRNA-dihydrouridine synthase</fullName>
        <ecNumber evidence="5">1.3.1.-</ecNumber>
    </recommendedName>
</protein>
<evidence type="ECO:0000256" key="7">
    <source>
        <dbReference type="PIRSR" id="PIRSR006621-2"/>
    </source>
</evidence>
<keyword evidence="2 5" id="KW-0288">FMN</keyword>
<dbReference type="PANTHER" id="PTHR45846">
    <property type="entry name" value="TRNA-DIHYDROURIDINE(47) SYNTHASE [NAD(P)(+)]-LIKE"/>
    <property type="match status" value="1"/>
</dbReference>
<dbReference type="PANTHER" id="PTHR45846:SF1">
    <property type="entry name" value="TRNA-DIHYDROURIDINE(47) SYNTHASE [NAD(P)(+)]-LIKE"/>
    <property type="match status" value="1"/>
</dbReference>
<evidence type="ECO:0000256" key="2">
    <source>
        <dbReference type="ARBA" id="ARBA00022643"/>
    </source>
</evidence>
<organism evidence="9 10">
    <name type="scientific">Desulfohalobium retbaense (strain ATCC 49708 / DSM 5692 / JCM 16813 / HR100)</name>
    <dbReference type="NCBI Taxonomy" id="485915"/>
    <lineage>
        <taxon>Bacteria</taxon>
        <taxon>Pseudomonadati</taxon>
        <taxon>Thermodesulfobacteriota</taxon>
        <taxon>Desulfovibrionia</taxon>
        <taxon>Desulfovibrionales</taxon>
        <taxon>Desulfohalobiaceae</taxon>
        <taxon>Desulfohalobium</taxon>
    </lineage>
</organism>
<dbReference type="STRING" id="485915.Dret_0483"/>
<feature type="binding site" evidence="7">
    <location>
        <begin position="28"/>
        <end position="30"/>
    </location>
    <ligand>
        <name>FMN</name>
        <dbReference type="ChEBI" id="CHEBI:58210"/>
    </ligand>
</feature>
<dbReference type="Pfam" id="PF01207">
    <property type="entry name" value="Dus"/>
    <property type="match status" value="1"/>
</dbReference>
<comment type="cofactor">
    <cofactor evidence="5 7">
        <name>FMN</name>
        <dbReference type="ChEBI" id="CHEBI:58210"/>
    </cofactor>
</comment>
<keyword evidence="1 5" id="KW-0285">Flavoprotein</keyword>
<feature type="active site" description="Proton donor" evidence="6">
    <location>
        <position position="114"/>
    </location>
</feature>
<evidence type="ECO:0000256" key="4">
    <source>
        <dbReference type="ARBA" id="ARBA00023002"/>
    </source>
</evidence>
<dbReference type="GO" id="GO:0050660">
    <property type="term" value="F:flavin adenine dinucleotide binding"/>
    <property type="evidence" value="ECO:0007669"/>
    <property type="project" value="InterPro"/>
</dbReference>
<feature type="binding site" evidence="7">
    <location>
        <position position="153"/>
    </location>
    <ligand>
        <name>FMN</name>
        <dbReference type="ChEBI" id="CHEBI:58210"/>
    </ligand>
</feature>
<dbReference type="InterPro" id="IPR035587">
    <property type="entry name" value="DUS-like_FMN-bd"/>
</dbReference>
<dbReference type="InterPro" id="IPR013785">
    <property type="entry name" value="Aldolase_TIM"/>
</dbReference>
<evidence type="ECO:0000313" key="10">
    <source>
        <dbReference type="Proteomes" id="UP000001052"/>
    </source>
</evidence>
<feature type="binding site" evidence="7">
    <location>
        <position position="183"/>
    </location>
    <ligand>
        <name>FMN</name>
        <dbReference type="ChEBI" id="CHEBI:58210"/>
    </ligand>
</feature>
<dbReference type="EC" id="1.3.1.-" evidence="5"/>
<keyword evidence="10" id="KW-1185">Reference proteome</keyword>
<dbReference type="Proteomes" id="UP000001052">
    <property type="component" value="Chromosome"/>
</dbReference>
<dbReference type="RefSeq" id="WP_015750938.1">
    <property type="nucleotide sequence ID" value="NC_013223.1"/>
</dbReference>
<dbReference type="Gene3D" id="3.20.20.70">
    <property type="entry name" value="Aldolase class I"/>
    <property type="match status" value="1"/>
</dbReference>
<evidence type="ECO:0000313" key="9">
    <source>
        <dbReference type="EMBL" id="ACV67780.1"/>
    </source>
</evidence>
<dbReference type="OrthoDB" id="9764501at2"/>
<evidence type="ECO:0000256" key="6">
    <source>
        <dbReference type="PIRSR" id="PIRSR006621-1"/>
    </source>
</evidence>
<reference evidence="10" key="1">
    <citation type="submission" date="2009-09" db="EMBL/GenBank/DDBJ databases">
        <title>The complete chromosome of Desulfohalobium retbaense DSM 5692.</title>
        <authorList>
            <consortium name="US DOE Joint Genome Institute (JGI-PGF)"/>
            <person name="Lucas S."/>
            <person name="Copeland A."/>
            <person name="Lapidus A."/>
            <person name="Glavina del Rio T."/>
            <person name="Dalin E."/>
            <person name="Tice H."/>
            <person name="Bruce D."/>
            <person name="Goodwin L."/>
            <person name="Pitluck S."/>
            <person name="Kyrpides N."/>
            <person name="Mavromatis K."/>
            <person name="Ivanova N."/>
            <person name="Mikhailova N."/>
            <person name="Munk A.C."/>
            <person name="Brettin T."/>
            <person name="Detter J.C."/>
            <person name="Han C."/>
            <person name="Tapia R."/>
            <person name="Larimer F."/>
            <person name="Land M."/>
            <person name="Hauser L."/>
            <person name="Markowitz V."/>
            <person name="Cheng J.-F."/>
            <person name="Hugenholtz P."/>
            <person name="Woyke T."/>
            <person name="Wu D."/>
            <person name="Spring S."/>
            <person name="Klenk H.-P."/>
            <person name="Eisen J.A."/>
        </authorList>
    </citation>
    <scope>NUCLEOTIDE SEQUENCE [LARGE SCALE GENOMIC DNA]</scope>
    <source>
        <strain evidence="10">DSM 5692</strain>
    </source>
</reference>
<feature type="binding site" evidence="7">
    <location>
        <begin position="238"/>
        <end position="239"/>
    </location>
    <ligand>
        <name>FMN</name>
        <dbReference type="ChEBI" id="CHEBI:58210"/>
    </ligand>
</feature>
<feature type="domain" description="DUS-like FMN-binding" evidence="8">
    <location>
        <begin position="26"/>
        <end position="316"/>
    </location>
</feature>
<keyword evidence="7" id="KW-0547">Nucleotide-binding</keyword>
<dbReference type="KEGG" id="drt:Dret_0483"/>
<evidence type="ECO:0000259" key="8">
    <source>
        <dbReference type="Pfam" id="PF01207"/>
    </source>
</evidence>
<dbReference type="eggNOG" id="COG0042">
    <property type="taxonomic scope" value="Bacteria"/>
</dbReference>
<dbReference type="GO" id="GO:0017150">
    <property type="term" value="F:tRNA dihydrouridine synthase activity"/>
    <property type="evidence" value="ECO:0007669"/>
    <property type="project" value="InterPro"/>
</dbReference>
<dbReference type="InterPro" id="IPR001269">
    <property type="entry name" value="DUS_fam"/>
</dbReference>
<reference evidence="9 10" key="2">
    <citation type="journal article" date="2010" name="Stand. Genomic Sci.">
        <title>Complete genome sequence of Desulfohalobium retbaense type strain (HR(100)).</title>
        <authorList>
            <person name="Spring S."/>
            <person name="Nolan M."/>
            <person name="Lapidus A."/>
            <person name="Glavina Del Rio T."/>
            <person name="Copeland A."/>
            <person name="Tice H."/>
            <person name="Cheng J.F."/>
            <person name="Lucas S."/>
            <person name="Land M."/>
            <person name="Chen F."/>
            <person name="Bruce D."/>
            <person name="Goodwin L."/>
            <person name="Pitluck S."/>
            <person name="Ivanova N."/>
            <person name="Mavromatis K."/>
            <person name="Mikhailova N."/>
            <person name="Pati A."/>
            <person name="Chen A."/>
            <person name="Palaniappan K."/>
            <person name="Hauser L."/>
            <person name="Chang Y.J."/>
            <person name="Jeffries C.D."/>
            <person name="Munk C."/>
            <person name="Kiss H."/>
            <person name="Chain P."/>
            <person name="Han C."/>
            <person name="Brettin T."/>
            <person name="Detter J.C."/>
            <person name="Schuler E."/>
            <person name="Goker M."/>
            <person name="Rohde M."/>
            <person name="Bristow J."/>
            <person name="Eisen J.A."/>
            <person name="Markowitz V."/>
            <person name="Hugenholtz P."/>
            <person name="Kyrpides N.C."/>
            <person name="Klenk H.P."/>
        </authorList>
    </citation>
    <scope>NUCLEOTIDE SEQUENCE [LARGE SCALE GENOMIC DNA]</scope>
    <source>
        <strain evidence="9 10">DSM 5692</strain>
    </source>
</reference>
<sequence length="341" mass="37463">MSATPLAPLDQPLAIGDKSLTNRFLLSPMVGVTHVALRRLLHDFGGFGLHWTEMCSASAVLQEDPRISPVFRFHRDELATLVCQIMGSEPETMAAAARRIQDEGFFGVDINMGCCVAAVRQQGAGAALLRDISRAAAIVDAVRQAVDIPLFVKLRSGWTDQGPVVVHAARACAKAGADALIVHPRLAPDRRTRPPQWRDIRAVCEAVDLPVFGNGNVFTADDATAMLRQTGCQGIALGRMAAARPWIAAEWLGHFHPAPETYPKVAQRMVELLWTSFPEGQALRLYRKFMNYFAANFAFGHRLRSDLTRSATPEDLYKEIAHHLTPLPQLTLRPNSLLFAA</sequence>
<name>C8X0F5_DESRD</name>
<feature type="binding site" evidence="7">
    <location>
        <position position="84"/>
    </location>
    <ligand>
        <name>FMN</name>
        <dbReference type="ChEBI" id="CHEBI:58210"/>
    </ligand>
</feature>
<evidence type="ECO:0000256" key="5">
    <source>
        <dbReference type="PIRNR" id="PIRNR006621"/>
    </source>
</evidence>
<gene>
    <name evidence="9" type="ordered locus">Dret_0483</name>
</gene>
<dbReference type="PIRSF" id="PIRSF006621">
    <property type="entry name" value="Dus"/>
    <property type="match status" value="1"/>
</dbReference>
<dbReference type="AlphaFoldDB" id="C8X0F5"/>
<comment type="function">
    <text evidence="5">Catalyzes the synthesis of 5,6-dihydrouridine (D), a modified base found in the D-loop of most tRNAs, via the reduction of the C5-C6 double bond in target uridines.</text>
</comment>
<keyword evidence="3 5" id="KW-0819">tRNA processing</keyword>
<dbReference type="HOGENOM" id="CLU_013299_0_3_7"/>
<keyword evidence="4 5" id="KW-0560">Oxidoreductase</keyword>